<sequence>MIGPPKSDVTFSGALSAFSGLPPVFKAVPSLLCVHDLLLHRMQEKGTSRAWTQEEDDLLVQVMNRNGGFENWKEVATLIPGRTNKACRKRWLHSLSPDLRKSAWTPREDALLVALHNRHKNKWSTIARFIPGRTDDACSKRFREALDPRLKKDPWTPAEDTKLLQLYNQLGPKWKEVGEEMLRSGLGCRNRLRLLERRASTRAHREESPSDDAQSADVEESNADSAVSSTHSPKSSTSMQEPHREPPLPFPPLEAHAFTIAEEQMAFTDSMIFNPQATPLENTALHYNSSSFPTASSTGRAQQFVPSQDDTTLRDMELPQSQDYSTLFSPYNDFSTFGDFFMNTPYPDSDASPNLGVLDLQSPHSSRSSPTPEGNRATSQHDLESFFYLPRFTDPMINCTTSLPFDDSLLSSSLVDQTASITITSSIDTLAPNQVTTDSITTPLSPSRHYRHSTMRPRPRRRTPPSNDTRVSSVRPAASDPNILPYACGYRGCWPRERFATSRELLYHSKTHEHEDEESDDGTDRIFRCALEGCGKSWKTINGLQYHLQVSPAHFTKALSSKLQASASTTTTESESFPCPKPGCHKAYKQHGGLRYHLKHGHPKRTPEQLTDVPHTVGKSKRLRQRQERGEGTS</sequence>
<evidence type="ECO:0000256" key="4">
    <source>
        <dbReference type="ARBA" id="ARBA00023242"/>
    </source>
</evidence>
<dbReference type="PROSITE" id="PS50157">
    <property type="entry name" value="ZINC_FINGER_C2H2_2"/>
    <property type="match status" value="1"/>
</dbReference>
<evidence type="ECO:0000313" key="11">
    <source>
        <dbReference type="Proteomes" id="UP000217790"/>
    </source>
</evidence>
<dbReference type="InterPro" id="IPR001005">
    <property type="entry name" value="SANT/Myb"/>
</dbReference>
<keyword evidence="4" id="KW-0539">Nucleus</keyword>
<feature type="domain" description="HTH myb-type" evidence="9">
    <location>
        <begin position="96"/>
        <end position="150"/>
    </location>
</feature>
<feature type="compositionally biased region" description="Basic residues" evidence="6">
    <location>
        <begin position="448"/>
        <end position="463"/>
    </location>
</feature>
<accession>A0A2H3EAK0</accession>
<gene>
    <name evidence="10" type="ORF">ARMGADRAFT_1058704</name>
</gene>
<feature type="compositionally biased region" description="Polar residues" evidence="6">
    <location>
        <begin position="434"/>
        <end position="445"/>
    </location>
</feature>
<dbReference type="PROSITE" id="PS51294">
    <property type="entry name" value="HTH_MYB"/>
    <property type="match status" value="3"/>
</dbReference>
<keyword evidence="11" id="KW-1185">Reference proteome</keyword>
<dbReference type="Pfam" id="PF00249">
    <property type="entry name" value="Myb_DNA-binding"/>
    <property type="match status" value="1"/>
</dbReference>
<evidence type="ECO:0000256" key="5">
    <source>
        <dbReference type="PROSITE-ProRule" id="PRU00042"/>
    </source>
</evidence>
<evidence type="ECO:0000259" key="9">
    <source>
        <dbReference type="PROSITE" id="PS51294"/>
    </source>
</evidence>
<dbReference type="PROSITE" id="PS00028">
    <property type="entry name" value="ZINC_FINGER_C2H2_1"/>
    <property type="match status" value="1"/>
</dbReference>
<feature type="compositionally biased region" description="Low complexity" evidence="6">
    <location>
        <begin position="225"/>
        <end position="238"/>
    </location>
</feature>
<feature type="compositionally biased region" description="Polar residues" evidence="6">
    <location>
        <begin position="362"/>
        <end position="378"/>
    </location>
</feature>
<dbReference type="InterPro" id="IPR017930">
    <property type="entry name" value="Myb_dom"/>
</dbReference>
<dbReference type="SMART" id="SM00355">
    <property type="entry name" value="ZnF_C2H2"/>
    <property type="match status" value="3"/>
</dbReference>
<dbReference type="GO" id="GO:0008270">
    <property type="term" value="F:zinc ion binding"/>
    <property type="evidence" value="ECO:0007669"/>
    <property type="project" value="UniProtKB-KW"/>
</dbReference>
<dbReference type="SUPFAM" id="SSF46689">
    <property type="entry name" value="Homeodomain-like"/>
    <property type="match status" value="2"/>
</dbReference>
<dbReference type="InterPro" id="IPR009057">
    <property type="entry name" value="Homeodomain-like_sf"/>
</dbReference>
<dbReference type="InterPro" id="IPR013087">
    <property type="entry name" value="Znf_C2H2_type"/>
</dbReference>
<keyword evidence="5" id="KW-0479">Metal-binding</keyword>
<dbReference type="PANTHER" id="PTHR46621:SF1">
    <property type="entry name" value="SNRNA-ACTIVATING PROTEIN COMPLEX SUBUNIT 4"/>
    <property type="match status" value="1"/>
</dbReference>
<dbReference type="GO" id="GO:0000978">
    <property type="term" value="F:RNA polymerase II cis-regulatory region sequence-specific DNA binding"/>
    <property type="evidence" value="ECO:0007669"/>
    <property type="project" value="TreeGrafter"/>
</dbReference>
<dbReference type="InterPro" id="IPR051575">
    <property type="entry name" value="Myb-like_DNA-bd"/>
</dbReference>
<dbReference type="AlphaFoldDB" id="A0A2H3EAK0"/>
<dbReference type="GO" id="GO:0019185">
    <property type="term" value="C:snRNA-activating protein complex"/>
    <property type="evidence" value="ECO:0007669"/>
    <property type="project" value="TreeGrafter"/>
</dbReference>
<name>A0A2H3EAK0_ARMGA</name>
<feature type="domain" description="C2H2-type" evidence="8">
    <location>
        <begin position="577"/>
        <end position="607"/>
    </location>
</feature>
<dbReference type="PROSITE" id="PS50090">
    <property type="entry name" value="MYB_LIKE"/>
    <property type="match status" value="3"/>
</dbReference>
<feature type="compositionally biased region" description="Basic and acidic residues" evidence="6">
    <location>
        <begin position="625"/>
        <end position="634"/>
    </location>
</feature>
<feature type="region of interest" description="Disordered" evidence="6">
    <location>
        <begin position="352"/>
        <end position="380"/>
    </location>
</feature>
<reference evidence="11" key="1">
    <citation type="journal article" date="2017" name="Nat. Ecol. Evol.">
        <title>Genome expansion and lineage-specific genetic innovations in the forest pathogenic fungi Armillaria.</title>
        <authorList>
            <person name="Sipos G."/>
            <person name="Prasanna A.N."/>
            <person name="Walter M.C."/>
            <person name="O'Connor E."/>
            <person name="Balint B."/>
            <person name="Krizsan K."/>
            <person name="Kiss B."/>
            <person name="Hess J."/>
            <person name="Varga T."/>
            <person name="Slot J."/>
            <person name="Riley R."/>
            <person name="Boka B."/>
            <person name="Rigling D."/>
            <person name="Barry K."/>
            <person name="Lee J."/>
            <person name="Mihaltcheva S."/>
            <person name="LaButti K."/>
            <person name="Lipzen A."/>
            <person name="Waldron R."/>
            <person name="Moloney N.M."/>
            <person name="Sperisen C."/>
            <person name="Kredics L."/>
            <person name="Vagvoelgyi C."/>
            <person name="Patrignani A."/>
            <person name="Fitzpatrick D."/>
            <person name="Nagy I."/>
            <person name="Doyle S."/>
            <person name="Anderson J.B."/>
            <person name="Grigoriev I.V."/>
            <person name="Gueldener U."/>
            <person name="Muensterkoetter M."/>
            <person name="Nagy L.G."/>
        </authorList>
    </citation>
    <scope>NUCLEOTIDE SEQUENCE [LARGE SCALE GENOMIC DNA]</scope>
    <source>
        <strain evidence="11">Ar21-2</strain>
    </source>
</reference>
<dbReference type="Pfam" id="PF13921">
    <property type="entry name" value="Myb_DNA-bind_6"/>
    <property type="match status" value="1"/>
</dbReference>
<evidence type="ECO:0000256" key="6">
    <source>
        <dbReference type="SAM" id="MobiDB-lite"/>
    </source>
</evidence>
<keyword evidence="5" id="KW-0862">Zinc</keyword>
<evidence type="ECO:0000256" key="1">
    <source>
        <dbReference type="ARBA" id="ARBA00023015"/>
    </source>
</evidence>
<feature type="compositionally biased region" description="Basic and acidic residues" evidence="6">
    <location>
        <begin position="199"/>
        <end position="208"/>
    </location>
</feature>
<dbReference type="SMART" id="SM00717">
    <property type="entry name" value="SANT"/>
    <property type="match status" value="3"/>
</dbReference>
<dbReference type="OrthoDB" id="2143914at2759"/>
<evidence type="ECO:0000256" key="3">
    <source>
        <dbReference type="ARBA" id="ARBA00023163"/>
    </source>
</evidence>
<dbReference type="GO" id="GO:0042796">
    <property type="term" value="P:snRNA transcription by RNA polymerase III"/>
    <property type="evidence" value="ECO:0007669"/>
    <property type="project" value="TreeGrafter"/>
</dbReference>
<feature type="region of interest" description="Disordered" evidence="6">
    <location>
        <begin position="434"/>
        <end position="477"/>
    </location>
</feature>
<feature type="region of interest" description="Disordered" evidence="6">
    <location>
        <begin position="199"/>
        <end position="252"/>
    </location>
</feature>
<evidence type="ECO:0000259" key="7">
    <source>
        <dbReference type="PROSITE" id="PS50090"/>
    </source>
</evidence>
<feature type="domain" description="HTH myb-type" evidence="9">
    <location>
        <begin position="151"/>
        <end position="200"/>
    </location>
</feature>
<feature type="domain" description="Myb-like" evidence="7">
    <location>
        <begin position="43"/>
        <end position="95"/>
    </location>
</feature>
<feature type="domain" description="Myb-like" evidence="7">
    <location>
        <begin position="147"/>
        <end position="196"/>
    </location>
</feature>
<dbReference type="GO" id="GO:0042795">
    <property type="term" value="P:snRNA transcription by RNA polymerase II"/>
    <property type="evidence" value="ECO:0007669"/>
    <property type="project" value="TreeGrafter"/>
</dbReference>
<dbReference type="STRING" id="47427.A0A2H3EAK0"/>
<keyword evidence="5" id="KW-0863">Zinc-finger</keyword>
<dbReference type="Gene3D" id="1.10.10.60">
    <property type="entry name" value="Homeodomain-like"/>
    <property type="match status" value="3"/>
</dbReference>
<dbReference type="CDD" id="cd00167">
    <property type="entry name" value="SANT"/>
    <property type="match status" value="2"/>
</dbReference>
<dbReference type="GO" id="GO:0001006">
    <property type="term" value="F:RNA polymerase III type 3 promoter sequence-specific DNA binding"/>
    <property type="evidence" value="ECO:0007669"/>
    <property type="project" value="TreeGrafter"/>
</dbReference>
<keyword evidence="3" id="KW-0804">Transcription</keyword>
<dbReference type="InParanoid" id="A0A2H3EAK0"/>
<protein>
    <submittedName>
        <fullName evidence="10">Uncharacterized protein</fullName>
    </submittedName>
</protein>
<organism evidence="10 11">
    <name type="scientific">Armillaria gallica</name>
    <name type="common">Bulbous honey fungus</name>
    <name type="synonym">Armillaria bulbosa</name>
    <dbReference type="NCBI Taxonomy" id="47427"/>
    <lineage>
        <taxon>Eukaryota</taxon>
        <taxon>Fungi</taxon>
        <taxon>Dikarya</taxon>
        <taxon>Basidiomycota</taxon>
        <taxon>Agaricomycotina</taxon>
        <taxon>Agaricomycetes</taxon>
        <taxon>Agaricomycetidae</taxon>
        <taxon>Agaricales</taxon>
        <taxon>Marasmiineae</taxon>
        <taxon>Physalacriaceae</taxon>
        <taxon>Armillaria</taxon>
    </lineage>
</organism>
<dbReference type="OMA" id="YHLQISK"/>
<evidence type="ECO:0000259" key="8">
    <source>
        <dbReference type="PROSITE" id="PS50157"/>
    </source>
</evidence>
<feature type="compositionally biased region" description="Polar residues" evidence="6">
    <location>
        <begin position="291"/>
        <end position="310"/>
    </location>
</feature>
<dbReference type="EMBL" id="KZ293646">
    <property type="protein sequence ID" value="PBL00733.1"/>
    <property type="molecule type" value="Genomic_DNA"/>
</dbReference>
<dbReference type="PANTHER" id="PTHR46621">
    <property type="entry name" value="SNRNA-ACTIVATING PROTEIN COMPLEX SUBUNIT 4"/>
    <property type="match status" value="1"/>
</dbReference>
<feature type="region of interest" description="Disordered" evidence="6">
    <location>
        <begin position="291"/>
        <end position="311"/>
    </location>
</feature>
<feature type="domain" description="Myb-like" evidence="7">
    <location>
        <begin position="96"/>
        <end position="146"/>
    </location>
</feature>
<evidence type="ECO:0000313" key="10">
    <source>
        <dbReference type="EMBL" id="PBL00733.1"/>
    </source>
</evidence>
<feature type="region of interest" description="Disordered" evidence="6">
    <location>
        <begin position="598"/>
        <end position="634"/>
    </location>
</feature>
<evidence type="ECO:0000256" key="2">
    <source>
        <dbReference type="ARBA" id="ARBA00023125"/>
    </source>
</evidence>
<proteinExistence type="predicted"/>
<keyword evidence="1" id="KW-0805">Transcription regulation</keyword>
<feature type="domain" description="HTH myb-type" evidence="9">
    <location>
        <begin position="49"/>
        <end position="91"/>
    </location>
</feature>
<dbReference type="Proteomes" id="UP000217790">
    <property type="component" value="Unassembled WGS sequence"/>
</dbReference>
<keyword evidence="2" id="KW-0238">DNA-binding</keyword>